<evidence type="ECO:0000313" key="8">
    <source>
        <dbReference type="Proteomes" id="UP000700596"/>
    </source>
</evidence>
<dbReference type="GO" id="GO:0140115">
    <property type="term" value="P:export across plasma membrane"/>
    <property type="evidence" value="ECO:0007669"/>
    <property type="project" value="UniProtKB-ARBA"/>
</dbReference>
<feature type="transmembrane region" description="Helical" evidence="5">
    <location>
        <begin position="107"/>
        <end position="127"/>
    </location>
</feature>
<dbReference type="GO" id="GO:0042908">
    <property type="term" value="P:xenobiotic transport"/>
    <property type="evidence" value="ECO:0007669"/>
    <property type="project" value="UniProtKB-ARBA"/>
</dbReference>
<dbReference type="InterPro" id="IPR020846">
    <property type="entry name" value="MFS_dom"/>
</dbReference>
<evidence type="ECO:0000256" key="2">
    <source>
        <dbReference type="ARBA" id="ARBA00022692"/>
    </source>
</evidence>
<feature type="transmembrane region" description="Helical" evidence="5">
    <location>
        <begin position="445"/>
        <end position="463"/>
    </location>
</feature>
<organism evidence="7 8">
    <name type="scientific">Dendryphion nanum</name>
    <dbReference type="NCBI Taxonomy" id="256645"/>
    <lineage>
        <taxon>Eukaryota</taxon>
        <taxon>Fungi</taxon>
        <taxon>Dikarya</taxon>
        <taxon>Ascomycota</taxon>
        <taxon>Pezizomycotina</taxon>
        <taxon>Dothideomycetes</taxon>
        <taxon>Pleosporomycetidae</taxon>
        <taxon>Pleosporales</taxon>
        <taxon>Torulaceae</taxon>
        <taxon>Dendryphion</taxon>
    </lineage>
</organism>
<feature type="transmembrane region" description="Helical" evidence="5">
    <location>
        <begin position="198"/>
        <end position="219"/>
    </location>
</feature>
<dbReference type="OrthoDB" id="6770063at2759"/>
<keyword evidence="2 5" id="KW-0812">Transmembrane</keyword>
<dbReference type="Proteomes" id="UP000700596">
    <property type="component" value="Unassembled WGS sequence"/>
</dbReference>
<dbReference type="EMBL" id="JAGMWT010000015">
    <property type="protein sequence ID" value="KAH7115869.1"/>
    <property type="molecule type" value="Genomic_DNA"/>
</dbReference>
<evidence type="ECO:0000259" key="6">
    <source>
        <dbReference type="PROSITE" id="PS50850"/>
    </source>
</evidence>
<feature type="domain" description="Major facilitator superfamily (MFS) profile" evidence="6">
    <location>
        <begin position="73"/>
        <end position="497"/>
    </location>
</feature>
<reference evidence="7" key="1">
    <citation type="journal article" date="2021" name="Nat. Commun.">
        <title>Genetic determinants of endophytism in the Arabidopsis root mycobiome.</title>
        <authorList>
            <person name="Mesny F."/>
            <person name="Miyauchi S."/>
            <person name="Thiergart T."/>
            <person name="Pickel B."/>
            <person name="Atanasova L."/>
            <person name="Karlsson M."/>
            <person name="Huettel B."/>
            <person name="Barry K.W."/>
            <person name="Haridas S."/>
            <person name="Chen C."/>
            <person name="Bauer D."/>
            <person name="Andreopoulos W."/>
            <person name="Pangilinan J."/>
            <person name="LaButti K."/>
            <person name="Riley R."/>
            <person name="Lipzen A."/>
            <person name="Clum A."/>
            <person name="Drula E."/>
            <person name="Henrissat B."/>
            <person name="Kohler A."/>
            <person name="Grigoriev I.V."/>
            <person name="Martin F.M."/>
            <person name="Hacquard S."/>
        </authorList>
    </citation>
    <scope>NUCLEOTIDE SEQUENCE</scope>
    <source>
        <strain evidence="7">MPI-CAGE-CH-0243</strain>
    </source>
</reference>
<dbReference type="PROSITE" id="PS50850">
    <property type="entry name" value="MFS"/>
    <property type="match status" value="1"/>
</dbReference>
<feature type="transmembrane region" description="Helical" evidence="5">
    <location>
        <begin position="334"/>
        <end position="355"/>
    </location>
</feature>
<keyword evidence="4 5" id="KW-0472">Membrane</keyword>
<proteinExistence type="predicted"/>
<feature type="transmembrane region" description="Helical" evidence="5">
    <location>
        <begin position="376"/>
        <end position="395"/>
    </location>
</feature>
<evidence type="ECO:0000256" key="3">
    <source>
        <dbReference type="ARBA" id="ARBA00022989"/>
    </source>
</evidence>
<dbReference type="InterPro" id="IPR005829">
    <property type="entry name" value="Sugar_transporter_CS"/>
</dbReference>
<comment type="caution">
    <text evidence="7">The sequence shown here is derived from an EMBL/GenBank/DDBJ whole genome shotgun (WGS) entry which is preliminary data.</text>
</comment>
<feature type="transmembrane region" description="Helical" evidence="5">
    <location>
        <begin position="225"/>
        <end position="247"/>
    </location>
</feature>
<sequence>MSVAEYIQGSKIHKDFPQHPSSEDVKAGYANQCATENEHARLQRLLHEYGATWTSSTDPNDPYNWPTYRKVLIGIIFSMGQLIAIMSASMIAAALPSISHDLNISASTAQITLLSYFLGMAFAPFLIAGCSEMWGRKTVWTVCTAWYVLWNALCPVGNNTGLMIVGRVMTGAGASVGTTLNGPIMADMFTDKNRGKSMAIVTLFPYLGPALGPIVGGLVTQWIHWSWIFWIMSIVEAVILLLGVVFIRESYTPVLLRRKALPQAGISCGLYIGKDIRSHLMRHLKRPVLLLIHRPIIWIISLEGVVTFAVYAFMLSTYATLWIERYGQSELASSLHYIAIMIGTSMSSQLGGYIMDWIYKKMSQRTGGQGVPEYRLPFVTVGVAIMPIGLLWYGWSAQNKLPWILVDVGVVIFSLGNFVAAQGVNAYQLDEFAEYGASANAATRLVTYILAFVFPIFAPQLYASLGYGWGNSLLALITVVLGAPTCALLWIWGARLRILGKRHI</sequence>
<evidence type="ECO:0000313" key="7">
    <source>
        <dbReference type="EMBL" id="KAH7115869.1"/>
    </source>
</evidence>
<name>A0A9P9DB16_9PLEO</name>
<evidence type="ECO:0000256" key="5">
    <source>
        <dbReference type="SAM" id="Phobius"/>
    </source>
</evidence>
<dbReference type="InterPro" id="IPR036259">
    <property type="entry name" value="MFS_trans_sf"/>
</dbReference>
<keyword evidence="3 5" id="KW-1133">Transmembrane helix</keyword>
<dbReference type="SUPFAM" id="SSF103473">
    <property type="entry name" value="MFS general substrate transporter"/>
    <property type="match status" value="1"/>
</dbReference>
<dbReference type="GO" id="GO:0022857">
    <property type="term" value="F:transmembrane transporter activity"/>
    <property type="evidence" value="ECO:0007669"/>
    <property type="project" value="InterPro"/>
</dbReference>
<comment type="subcellular location">
    <subcellularLocation>
        <location evidence="1">Membrane</location>
        <topology evidence="1">Multi-pass membrane protein</topology>
    </subcellularLocation>
</comment>
<evidence type="ECO:0000256" key="4">
    <source>
        <dbReference type="ARBA" id="ARBA00023136"/>
    </source>
</evidence>
<dbReference type="Pfam" id="PF07690">
    <property type="entry name" value="MFS_1"/>
    <property type="match status" value="1"/>
</dbReference>
<accession>A0A9P9DB16</accession>
<feature type="transmembrane region" description="Helical" evidence="5">
    <location>
        <begin position="71"/>
        <end position="95"/>
    </location>
</feature>
<dbReference type="AlphaFoldDB" id="A0A9P9DB16"/>
<evidence type="ECO:0000256" key="1">
    <source>
        <dbReference type="ARBA" id="ARBA00004141"/>
    </source>
</evidence>
<dbReference type="GO" id="GO:0005886">
    <property type="term" value="C:plasma membrane"/>
    <property type="evidence" value="ECO:0007669"/>
    <property type="project" value="TreeGrafter"/>
</dbReference>
<dbReference type="PANTHER" id="PTHR23502:SF60">
    <property type="entry name" value="MAJOR FACILITATOR SUPERFAMILY (MFS) PROFILE DOMAIN-CONTAINING PROTEIN-RELATED"/>
    <property type="match status" value="1"/>
</dbReference>
<feature type="transmembrane region" description="Helical" evidence="5">
    <location>
        <begin position="288"/>
        <end position="314"/>
    </location>
</feature>
<dbReference type="Gene3D" id="1.20.1250.20">
    <property type="entry name" value="MFS general substrate transporter like domains"/>
    <property type="match status" value="1"/>
</dbReference>
<dbReference type="CDD" id="cd17323">
    <property type="entry name" value="MFS_Tpo1_MDR_like"/>
    <property type="match status" value="1"/>
</dbReference>
<keyword evidence="8" id="KW-1185">Reference proteome</keyword>
<gene>
    <name evidence="7" type="ORF">B0J11DRAFT_593488</name>
</gene>
<protein>
    <submittedName>
        <fullName evidence="7">Major facilitator superfamily domain-containing protein</fullName>
    </submittedName>
</protein>
<dbReference type="PANTHER" id="PTHR23502">
    <property type="entry name" value="MAJOR FACILITATOR SUPERFAMILY"/>
    <property type="match status" value="1"/>
</dbReference>
<dbReference type="PROSITE" id="PS00216">
    <property type="entry name" value="SUGAR_TRANSPORT_1"/>
    <property type="match status" value="1"/>
</dbReference>
<feature type="transmembrane region" description="Helical" evidence="5">
    <location>
        <begin position="401"/>
        <end position="424"/>
    </location>
</feature>
<feature type="transmembrane region" description="Helical" evidence="5">
    <location>
        <begin position="469"/>
        <end position="492"/>
    </location>
</feature>
<dbReference type="InterPro" id="IPR011701">
    <property type="entry name" value="MFS"/>
</dbReference>